<dbReference type="AlphaFoldDB" id="A0AAN6SWV8"/>
<name>A0AAN6SWV8_9PEZI</name>
<feature type="domain" description="SGNH hydrolase-type esterase" evidence="2">
    <location>
        <begin position="125"/>
        <end position="260"/>
    </location>
</feature>
<gene>
    <name evidence="3" type="ORF">N658DRAFT_480826</name>
</gene>
<protein>
    <submittedName>
        <fullName evidence="3">Carbohydrate esterase family 3 protein</fullName>
    </submittedName>
</protein>
<evidence type="ECO:0000256" key="1">
    <source>
        <dbReference type="SAM" id="SignalP"/>
    </source>
</evidence>
<keyword evidence="1" id="KW-0732">Signal</keyword>
<reference evidence="3" key="1">
    <citation type="journal article" date="2023" name="Mol. Phylogenet. Evol.">
        <title>Genome-scale phylogeny and comparative genomics of the fungal order Sordariales.</title>
        <authorList>
            <person name="Hensen N."/>
            <person name="Bonometti L."/>
            <person name="Westerberg I."/>
            <person name="Brannstrom I.O."/>
            <person name="Guillou S."/>
            <person name="Cros-Aarteil S."/>
            <person name="Calhoun S."/>
            <person name="Haridas S."/>
            <person name="Kuo A."/>
            <person name="Mondo S."/>
            <person name="Pangilinan J."/>
            <person name="Riley R."/>
            <person name="LaButti K."/>
            <person name="Andreopoulos B."/>
            <person name="Lipzen A."/>
            <person name="Chen C."/>
            <person name="Yan M."/>
            <person name="Daum C."/>
            <person name="Ng V."/>
            <person name="Clum A."/>
            <person name="Steindorff A."/>
            <person name="Ohm R.A."/>
            <person name="Martin F."/>
            <person name="Silar P."/>
            <person name="Natvig D.O."/>
            <person name="Lalanne C."/>
            <person name="Gautier V."/>
            <person name="Ament-Velasquez S.L."/>
            <person name="Kruys A."/>
            <person name="Hutchinson M.I."/>
            <person name="Powell A.J."/>
            <person name="Barry K."/>
            <person name="Miller A.N."/>
            <person name="Grigoriev I.V."/>
            <person name="Debuchy R."/>
            <person name="Gladieux P."/>
            <person name="Hiltunen Thoren M."/>
            <person name="Johannesson H."/>
        </authorList>
    </citation>
    <scope>NUCLEOTIDE SEQUENCE</scope>
    <source>
        <strain evidence="3">CBS 757.83</strain>
    </source>
</reference>
<comment type="caution">
    <text evidence="3">The sequence shown here is derived from an EMBL/GenBank/DDBJ whole genome shotgun (WGS) entry which is preliminary data.</text>
</comment>
<keyword evidence="4" id="KW-1185">Reference proteome</keyword>
<dbReference type="PANTHER" id="PTHR30383">
    <property type="entry name" value="THIOESTERASE 1/PROTEASE 1/LYSOPHOSPHOLIPASE L1"/>
    <property type="match status" value="1"/>
</dbReference>
<feature type="signal peptide" evidence="1">
    <location>
        <begin position="1"/>
        <end position="19"/>
    </location>
</feature>
<dbReference type="InterPro" id="IPR051532">
    <property type="entry name" value="Ester_Hydrolysis_Enzymes"/>
</dbReference>
<feature type="chain" id="PRO_5042975471" evidence="1">
    <location>
        <begin position="20"/>
        <end position="300"/>
    </location>
</feature>
<dbReference type="PANTHER" id="PTHR30383:SF31">
    <property type="entry name" value="SGNH HYDROLASE-TYPE ESTERASE DOMAIN-CONTAINING PROTEIN-RELATED"/>
    <property type="match status" value="1"/>
</dbReference>
<sequence>MVLLSTLIFALAAPFKSTAHPLSFPYTPPLLTPRSPLGNGVPLRIMPLGASITYGTASSDGNGYRSALRTRIISTLSNSTGPAAGPTVWPGSVTGAAHHHNKVNKVLKANQVNMVGSRRAGTMTDNDVEGWPGLRIDEVRDKARASLPRCKPNVVLVNAGTNDALQGHDVKSAGARMEGLLGLVWGQSPRAVVVLSTLLPNRDVGVERNVGLVNRQYRELVVRLREREGHKIVLAEMHGQRGLEREELADGTHPTDVGYRKMAEVWYAALVEASALGWLQPPETVDGEPEDGALRRLEIS</sequence>
<dbReference type="EMBL" id="MU863720">
    <property type="protein sequence ID" value="KAK4096328.1"/>
    <property type="molecule type" value="Genomic_DNA"/>
</dbReference>
<proteinExistence type="predicted"/>
<dbReference type="Proteomes" id="UP001305647">
    <property type="component" value="Unassembled WGS sequence"/>
</dbReference>
<dbReference type="SUPFAM" id="SSF52266">
    <property type="entry name" value="SGNH hydrolase"/>
    <property type="match status" value="1"/>
</dbReference>
<dbReference type="InterPro" id="IPR036514">
    <property type="entry name" value="SGNH_hydro_sf"/>
</dbReference>
<dbReference type="CDD" id="cd01833">
    <property type="entry name" value="XynB_like"/>
    <property type="match status" value="1"/>
</dbReference>
<dbReference type="Gene3D" id="3.40.50.1110">
    <property type="entry name" value="SGNH hydrolase"/>
    <property type="match status" value="2"/>
</dbReference>
<dbReference type="Pfam" id="PF13472">
    <property type="entry name" value="Lipase_GDSL_2"/>
    <property type="match status" value="1"/>
</dbReference>
<reference evidence="3" key="2">
    <citation type="submission" date="2023-05" db="EMBL/GenBank/DDBJ databases">
        <authorList>
            <consortium name="Lawrence Berkeley National Laboratory"/>
            <person name="Steindorff A."/>
            <person name="Hensen N."/>
            <person name="Bonometti L."/>
            <person name="Westerberg I."/>
            <person name="Brannstrom I.O."/>
            <person name="Guillou S."/>
            <person name="Cros-Aarteil S."/>
            <person name="Calhoun S."/>
            <person name="Haridas S."/>
            <person name="Kuo A."/>
            <person name="Mondo S."/>
            <person name="Pangilinan J."/>
            <person name="Riley R."/>
            <person name="Labutti K."/>
            <person name="Andreopoulos B."/>
            <person name="Lipzen A."/>
            <person name="Chen C."/>
            <person name="Yanf M."/>
            <person name="Daum C."/>
            <person name="Ng V."/>
            <person name="Clum A."/>
            <person name="Ohm R."/>
            <person name="Martin F."/>
            <person name="Silar P."/>
            <person name="Natvig D."/>
            <person name="Lalanne C."/>
            <person name="Gautier V."/>
            <person name="Ament-Velasquez S.L."/>
            <person name="Kruys A."/>
            <person name="Hutchinson M.I."/>
            <person name="Powell A.J."/>
            <person name="Barry K."/>
            <person name="Miller A.N."/>
            <person name="Grigoriev I.V."/>
            <person name="Debuchy R."/>
            <person name="Gladieux P."/>
            <person name="Thoren M.H."/>
            <person name="Johannesson H."/>
        </authorList>
    </citation>
    <scope>NUCLEOTIDE SEQUENCE</scope>
    <source>
        <strain evidence="3">CBS 757.83</strain>
    </source>
</reference>
<accession>A0AAN6SWV8</accession>
<dbReference type="InterPro" id="IPR013830">
    <property type="entry name" value="SGNH_hydro"/>
</dbReference>
<dbReference type="GO" id="GO:0004622">
    <property type="term" value="F:phosphatidylcholine lysophospholipase activity"/>
    <property type="evidence" value="ECO:0007669"/>
    <property type="project" value="TreeGrafter"/>
</dbReference>
<evidence type="ECO:0000259" key="2">
    <source>
        <dbReference type="Pfam" id="PF13472"/>
    </source>
</evidence>
<organism evidence="3 4">
    <name type="scientific">Parathielavia hyrcaniae</name>
    <dbReference type="NCBI Taxonomy" id="113614"/>
    <lineage>
        <taxon>Eukaryota</taxon>
        <taxon>Fungi</taxon>
        <taxon>Dikarya</taxon>
        <taxon>Ascomycota</taxon>
        <taxon>Pezizomycotina</taxon>
        <taxon>Sordariomycetes</taxon>
        <taxon>Sordariomycetidae</taxon>
        <taxon>Sordariales</taxon>
        <taxon>Chaetomiaceae</taxon>
        <taxon>Parathielavia</taxon>
    </lineage>
</organism>
<evidence type="ECO:0000313" key="4">
    <source>
        <dbReference type="Proteomes" id="UP001305647"/>
    </source>
</evidence>
<evidence type="ECO:0000313" key="3">
    <source>
        <dbReference type="EMBL" id="KAK4096328.1"/>
    </source>
</evidence>